<feature type="transmembrane region" description="Helical" evidence="2">
    <location>
        <begin position="697"/>
        <end position="719"/>
    </location>
</feature>
<dbReference type="AlphaFoldDB" id="A0A084QLB8"/>
<dbReference type="OMA" id="YLPWCLR"/>
<keyword evidence="2" id="KW-1133">Transmembrane helix</keyword>
<dbReference type="OrthoDB" id="3057599at2759"/>
<feature type="transmembrane region" description="Helical" evidence="2">
    <location>
        <begin position="579"/>
        <end position="599"/>
    </location>
</feature>
<feature type="compositionally biased region" description="Pro residues" evidence="1">
    <location>
        <begin position="53"/>
        <end position="62"/>
    </location>
</feature>
<evidence type="ECO:0000256" key="2">
    <source>
        <dbReference type="SAM" id="Phobius"/>
    </source>
</evidence>
<feature type="compositionally biased region" description="Polar residues" evidence="1">
    <location>
        <begin position="20"/>
        <end position="40"/>
    </location>
</feature>
<dbReference type="Proteomes" id="UP000028524">
    <property type="component" value="Unassembled WGS sequence"/>
</dbReference>
<feature type="transmembrane region" description="Helical" evidence="2">
    <location>
        <begin position="396"/>
        <end position="417"/>
    </location>
</feature>
<dbReference type="PANTHER" id="PTHR37544">
    <property type="entry name" value="SPRAY-RELATED"/>
    <property type="match status" value="1"/>
</dbReference>
<dbReference type="STRING" id="1283841.A0A084QLB8"/>
<protein>
    <recommendedName>
        <fullName evidence="5">Phosphoribosylaminoimidazole-succinocarboxamide synthase</fullName>
    </recommendedName>
</protein>
<keyword evidence="4" id="KW-1185">Reference proteome</keyword>
<dbReference type="InParanoid" id="A0A084QLB8"/>
<evidence type="ECO:0000256" key="1">
    <source>
        <dbReference type="SAM" id="MobiDB-lite"/>
    </source>
</evidence>
<feature type="transmembrane region" description="Helical" evidence="2">
    <location>
        <begin position="326"/>
        <end position="349"/>
    </location>
</feature>
<feature type="transmembrane region" description="Helical" evidence="2">
    <location>
        <begin position="429"/>
        <end position="452"/>
    </location>
</feature>
<dbReference type="EMBL" id="KL660654">
    <property type="protein sequence ID" value="KFA64753.1"/>
    <property type="molecule type" value="Genomic_DNA"/>
</dbReference>
<keyword evidence="2" id="KW-0812">Transmembrane</keyword>
<feature type="region of interest" description="Disordered" evidence="1">
    <location>
        <begin position="220"/>
        <end position="245"/>
    </location>
</feature>
<sequence>MNHHNPPSANGHVDARVPRSSHTSLQHTPPSDSQSTIRPQRNSREDSVSPQPTVVPPAPSPPWQSSNSSSDIYGPQRLFDQRLTPPSAAYDSGRPAPNPVVRFDEAQLAMFAMDNAARIMSIKDELAIAAGRVTPGVDDTPYIQYALDALTRGRRDSFVTHFPSGSTEDYTTDPLPPRRMADEEMGYPVVAAPALAHFNSEPKPRESVVAQPVPQPVAQPIAEPKKAPEPQEPDAPASHTRNSGARISIPDRWGAVTDQMRHGLDPRDKNYPRLTYKPRMLRPFSMLILMTMCGLMLAALIFSAVYSNLDAGLVEYPGTMYSARYFVFRILPQLLAVVILVYAQAIVTASFRTLPFTIMAREDPRERRMALFRSLYPKSFLWPQLLGPWQFKVFNIATWLALFTVPLQSAAFTCIIVDEQWIWAASQGIVWTLIFLYVFLLVSTGNLMVYWFGQWTGLLWDVRSIGDLLPLLNRSNAMGSYRQTYEAEHDRQLKSQLHDRWFDRLGYWHSENAQTQGVWYAIGTSAVGFDKESRGFHGATAQRASYDRSSLESQDYPAKDYMGQSGFKYLPWHLQDGPVFSFVGVAGVLLLALLIVCFLPETRVEDGFDPLLSARPGSTAFSAANFLYSFLPSLLGMVLFIAFQSMDQALRILQPWAELRKPDGSVAHKSIMLDYAAALPFQCTFKAVRNGHWRVAIMSLMSVLFAFIPILAGGLFMALTGENGQVMMYPSMPVLGVLLALLVFYVACLALMIPGRSQLRLPHPVNTIAGIIDLCAAEDLTQDAAFRAVRSRQDLEGRLGLGRDDPRDETVWYFGVVPGRDENLLSVRRSKKFTERRPHRPRSSMV</sequence>
<evidence type="ECO:0008006" key="5">
    <source>
        <dbReference type="Google" id="ProtNLM"/>
    </source>
</evidence>
<feature type="region of interest" description="Disordered" evidence="1">
    <location>
        <begin position="1"/>
        <end position="74"/>
    </location>
</feature>
<evidence type="ECO:0000313" key="3">
    <source>
        <dbReference type="EMBL" id="KFA64753.1"/>
    </source>
</evidence>
<gene>
    <name evidence="3" type="ORF">S40285_01417</name>
</gene>
<proteinExistence type="predicted"/>
<feature type="transmembrane region" description="Helical" evidence="2">
    <location>
        <begin position="620"/>
        <end position="646"/>
    </location>
</feature>
<dbReference type="Pfam" id="PF11915">
    <property type="entry name" value="DUF3433"/>
    <property type="match status" value="1"/>
</dbReference>
<feature type="transmembrane region" description="Helical" evidence="2">
    <location>
        <begin position="731"/>
        <end position="753"/>
    </location>
</feature>
<keyword evidence="2" id="KW-0472">Membrane</keyword>
<reference evidence="3 4" key="1">
    <citation type="journal article" date="2014" name="BMC Genomics">
        <title>Comparative genome sequencing reveals chemotype-specific gene clusters in the toxigenic black mold Stachybotrys.</title>
        <authorList>
            <person name="Semeiks J."/>
            <person name="Borek D."/>
            <person name="Otwinowski Z."/>
            <person name="Grishin N.V."/>
        </authorList>
    </citation>
    <scope>NUCLEOTIDE SEQUENCE [LARGE SCALE GENOMIC DNA]</scope>
    <source>
        <strain evidence="3 4">IBT 40285</strain>
    </source>
</reference>
<organism evidence="3 4">
    <name type="scientific">Stachybotrys chlorohalonatus (strain IBT 40285)</name>
    <dbReference type="NCBI Taxonomy" id="1283841"/>
    <lineage>
        <taxon>Eukaryota</taxon>
        <taxon>Fungi</taxon>
        <taxon>Dikarya</taxon>
        <taxon>Ascomycota</taxon>
        <taxon>Pezizomycotina</taxon>
        <taxon>Sordariomycetes</taxon>
        <taxon>Hypocreomycetidae</taxon>
        <taxon>Hypocreales</taxon>
        <taxon>Stachybotryaceae</taxon>
        <taxon>Stachybotrys</taxon>
    </lineage>
</organism>
<dbReference type="InterPro" id="IPR021840">
    <property type="entry name" value="DUF3433"/>
</dbReference>
<evidence type="ECO:0000313" key="4">
    <source>
        <dbReference type="Proteomes" id="UP000028524"/>
    </source>
</evidence>
<dbReference type="PANTHER" id="PTHR37544:SF1">
    <property type="entry name" value="PHOSPHORIBOSYLAMINOIMIDAZOLE-SUCCINOCARBOXAMIDE SYNTHASE"/>
    <property type="match status" value="1"/>
</dbReference>
<name>A0A084QLB8_STAC4</name>
<feature type="transmembrane region" description="Helical" evidence="2">
    <location>
        <begin position="284"/>
        <end position="306"/>
    </location>
</feature>
<accession>A0A084QLB8</accession>
<dbReference type="HOGENOM" id="CLU_011750_0_0_1"/>